<reference evidence="3 4" key="1">
    <citation type="submission" date="2019-02" db="EMBL/GenBank/DDBJ databases">
        <title>Genome sequencing of the rare red list fungi Hericium alpestre (H. flagellum).</title>
        <authorList>
            <person name="Buettner E."/>
            <person name="Kellner H."/>
        </authorList>
    </citation>
    <scope>NUCLEOTIDE SEQUENCE [LARGE SCALE GENOMIC DNA]</scope>
    <source>
        <strain evidence="3 4">DSM 108284</strain>
    </source>
</reference>
<feature type="domain" description="DEP" evidence="2">
    <location>
        <begin position="350"/>
        <end position="425"/>
    </location>
</feature>
<dbReference type="Gene3D" id="1.10.10.10">
    <property type="entry name" value="Winged helix-like DNA-binding domain superfamily/Winged helix DNA-binding domain"/>
    <property type="match status" value="1"/>
</dbReference>
<keyword evidence="4" id="KW-1185">Reference proteome</keyword>
<gene>
    <name evidence="3" type="ORF">EWM64_g1732</name>
</gene>
<dbReference type="GO" id="GO:0035556">
    <property type="term" value="P:intracellular signal transduction"/>
    <property type="evidence" value="ECO:0007669"/>
    <property type="project" value="InterPro"/>
</dbReference>
<evidence type="ECO:0000259" key="2">
    <source>
        <dbReference type="SMART" id="SM00049"/>
    </source>
</evidence>
<dbReference type="PANTHER" id="PTHR46572:SF2">
    <property type="entry name" value="RHO1 GDP-GTP EXCHANGE PROTEIN 1-RELATED"/>
    <property type="match status" value="1"/>
</dbReference>
<dbReference type="Proteomes" id="UP000298061">
    <property type="component" value="Unassembled WGS sequence"/>
</dbReference>
<dbReference type="OrthoDB" id="3268585at2759"/>
<dbReference type="SMART" id="SM00049">
    <property type="entry name" value="DEP"/>
    <property type="match status" value="1"/>
</dbReference>
<feature type="compositionally biased region" description="Basic and acidic residues" evidence="1">
    <location>
        <begin position="277"/>
        <end position="289"/>
    </location>
</feature>
<dbReference type="InterPro" id="IPR052233">
    <property type="entry name" value="Rho-type_GEFs"/>
</dbReference>
<dbReference type="InterPro" id="IPR000591">
    <property type="entry name" value="DEP_dom"/>
</dbReference>
<dbReference type="AlphaFoldDB" id="A0A4Z0A721"/>
<feature type="compositionally biased region" description="Low complexity" evidence="1">
    <location>
        <begin position="290"/>
        <end position="303"/>
    </location>
</feature>
<dbReference type="Pfam" id="PF00610">
    <property type="entry name" value="DEP"/>
    <property type="match status" value="1"/>
</dbReference>
<feature type="region of interest" description="Disordered" evidence="1">
    <location>
        <begin position="1"/>
        <end position="118"/>
    </location>
</feature>
<feature type="compositionally biased region" description="Basic and acidic residues" evidence="1">
    <location>
        <begin position="1"/>
        <end position="16"/>
    </location>
</feature>
<comment type="caution">
    <text evidence="3">The sequence shown here is derived from an EMBL/GenBank/DDBJ whole genome shotgun (WGS) entry which is preliminary data.</text>
</comment>
<accession>A0A4Z0A721</accession>
<organism evidence="3 4">
    <name type="scientific">Hericium alpestre</name>
    <dbReference type="NCBI Taxonomy" id="135208"/>
    <lineage>
        <taxon>Eukaryota</taxon>
        <taxon>Fungi</taxon>
        <taxon>Dikarya</taxon>
        <taxon>Basidiomycota</taxon>
        <taxon>Agaricomycotina</taxon>
        <taxon>Agaricomycetes</taxon>
        <taxon>Russulales</taxon>
        <taxon>Hericiaceae</taxon>
        <taxon>Hericium</taxon>
    </lineage>
</organism>
<feature type="compositionally biased region" description="Polar residues" evidence="1">
    <location>
        <begin position="78"/>
        <end position="89"/>
    </location>
</feature>
<feature type="compositionally biased region" description="Polar residues" evidence="1">
    <location>
        <begin position="41"/>
        <end position="50"/>
    </location>
</feature>
<evidence type="ECO:0000256" key="1">
    <source>
        <dbReference type="SAM" id="MobiDB-lite"/>
    </source>
</evidence>
<evidence type="ECO:0000313" key="4">
    <source>
        <dbReference type="Proteomes" id="UP000298061"/>
    </source>
</evidence>
<dbReference type="CDD" id="cd04435">
    <property type="entry name" value="DEP_fRom2"/>
    <property type="match status" value="1"/>
</dbReference>
<protein>
    <recommendedName>
        <fullName evidence="2">DEP domain-containing protein</fullName>
    </recommendedName>
</protein>
<feature type="compositionally biased region" description="Low complexity" evidence="1">
    <location>
        <begin position="237"/>
        <end position="259"/>
    </location>
</feature>
<dbReference type="InterPro" id="IPR036388">
    <property type="entry name" value="WH-like_DNA-bd_sf"/>
</dbReference>
<feature type="compositionally biased region" description="Low complexity" evidence="1">
    <location>
        <begin position="215"/>
        <end position="225"/>
    </location>
</feature>
<dbReference type="SUPFAM" id="SSF46785">
    <property type="entry name" value="Winged helix' DNA-binding domain"/>
    <property type="match status" value="1"/>
</dbReference>
<dbReference type="STRING" id="135208.A0A4Z0A721"/>
<feature type="compositionally biased region" description="Polar residues" evidence="1">
    <location>
        <begin position="261"/>
        <end position="272"/>
    </location>
</feature>
<proteinExistence type="predicted"/>
<dbReference type="InterPro" id="IPR036390">
    <property type="entry name" value="WH_DNA-bd_sf"/>
</dbReference>
<feature type="compositionally biased region" description="Low complexity" evidence="1">
    <location>
        <begin position="58"/>
        <end position="70"/>
    </location>
</feature>
<sequence length="566" mass="61625">MDKPLGPRQPDKRHAAYESIFGRPSASHHHTTPAPPPGANLSYSASTPSSHYPALGNQYPYPQQQQQQYQTAADRRTSYSSSYASNGALQQPYLAPQPGPAHHAHPDYPQSYYSLSPQPSQYSVYQQPAYQANPHGHGIAAAIPQPEDPPDANIEALTRQGLTPAQAYQAHVYLTSPMGPRGQHNGAHDAPRIGLNIDADNGRLGIDFTEDADGSSSPSDETSSSVVHPALDSGGNASTFSQTSSSTTSRRSSESARTAPISLSTMSGTTVAAGSIRARDRTSQQDRSRSMSAATSSARVRSALLTEAQRNSTPSPSSRHKSVLPTLPGQRPRRTPTVYPALLSRVAAAFRTRITLADRVKDGLTYTSSFDGRQAVDKLAYIIKTTDRNLALLLGRALDAQKWFHAVTYDHRLRDSAGDLYQFKRGVVSPFVSAETVLAGDHGPREDGEAGAQAITRDGTLIPPLLSTVEETAFRLIVLLQSYILTKRATCARGDVWEVWSQELVAADDAQELERHVLLTWSDFVEVERSSLEIEECLWCEFPLVDAQGEVVRGLCYCLSRTWMVC</sequence>
<dbReference type="EMBL" id="SFCI01000124">
    <property type="protein sequence ID" value="TFY82280.1"/>
    <property type="molecule type" value="Genomic_DNA"/>
</dbReference>
<name>A0A4Z0A721_9AGAM</name>
<feature type="region of interest" description="Disordered" evidence="1">
    <location>
        <begin position="175"/>
        <end position="335"/>
    </location>
</feature>
<dbReference type="PANTHER" id="PTHR46572">
    <property type="entry name" value="RHO1 GDP-GTP EXCHANGE PROTEIN 1-RELATED"/>
    <property type="match status" value="1"/>
</dbReference>
<feature type="compositionally biased region" description="Polar residues" evidence="1">
    <location>
        <begin position="308"/>
        <end position="317"/>
    </location>
</feature>
<evidence type="ECO:0000313" key="3">
    <source>
        <dbReference type="EMBL" id="TFY82280.1"/>
    </source>
</evidence>
<feature type="compositionally biased region" description="Low complexity" evidence="1">
    <location>
        <begin position="107"/>
        <end position="118"/>
    </location>
</feature>